<evidence type="ECO:0000259" key="2">
    <source>
        <dbReference type="Pfam" id="PF01507"/>
    </source>
</evidence>
<dbReference type="PANTHER" id="PTHR43196">
    <property type="entry name" value="SULFATE ADENYLYLTRANSFERASE SUBUNIT 2"/>
    <property type="match status" value="1"/>
</dbReference>
<dbReference type="SUPFAM" id="SSF52402">
    <property type="entry name" value="Adenine nucleotide alpha hydrolases-like"/>
    <property type="match status" value="1"/>
</dbReference>
<feature type="domain" description="Phosphoadenosine phosphosulphate reductase" evidence="2">
    <location>
        <begin position="41"/>
        <end position="228"/>
    </location>
</feature>
<keyword evidence="4" id="KW-1185">Reference proteome</keyword>
<dbReference type="Pfam" id="PF01507">
    <property type="entry name" value="PAPS_reduct"/>
    <property type="match status" value="1"/>
</dbReference>
<accession>A0ABM5YPS4</accession>
<proteinExistence type="predicted"/>
<organism evidence="3 4">
    <name type="scientific">Alteromonas stellipolaris</name>
    <dbReference type="NCBI Taxonomy" id="233316"/>
    <lineage>
        <taxon>Bacteria</taxon>
        <taxon>Pseudomonadati</taxon>
        <taxon>Pseudomonadota</taxon>
        <taxon>Gammaproteobacteria</taxon>
        <taxon>Alteromonadales</taxon>
        <taxon>Alteromonadaceae</taxon>
        <taxon>Alteromonas/Salinimonas group</taxon>
        <taxon>Alteromonas</taxon>
    </lineage>
</organism>
<geneLocation type="plasmid" evidence="3 4">
    <name>pASTE61-200</name>
</geneLocation>
<evidence type="ECO:0000313" key="4">
    <source>
        <dbReference type="Proteomes" id="UP000056750"/>
    </source>
</evidence>
<dbReference type="InterPro" id="IPR050128">
    <property type="entry name" value="Sulfate_adenylyltrnsfr_sub2"/>
</dbReference>
<dbReference type="InterPro" id="IPR002500">
    <property type="entry name" value="PAPS_reduct_dom"/>
</dbReference>
<gene>
    <name evidence="3" type="ORF">AVL57_00240</name>
</gene>
<dbReference type="InterPro" id="IPR014729">
    <property type="entry name" value="Rossmann-like_a/b/a_fold"/>
</dbReference>
<dbReference type="Proteomes" id="UP000056750">
    <property type="component" value="Plasmid pASTE61-200"/>
</dbReference>
<feature type="region of interest" description="Disordered" evidence="1">
    <location>
        <begin position="314"/>
        <end position="341"/>
    </location>
</feature>
<reference evidence="3 4" key="1">
    <citation type="submission" date="2015-12" db="EMBL/GenBank/DDBJ databases">
        <title>Intraspecies pangenome expansion in the marine bacterium Alteromonas.</title>
        <authorList>
            <person name="Lopez-Perez M."/>
            <person name="Rodriguez-Valera F."/>
        </authorList>
    </citation>
    <scope>NUCLEOTIDE SEQUENCE [LARGE SCALE GENOMIC DNA]</scope>
    <source>
        <strain evidence="3 4">LMG 21861</strain>
        <plasmid evidence="3 4">pASTE61-200</plasmid>
    </source>
</reference>
<name>A0ABM5YPS4_9ALTE</name>
<feature type="compositionally biased region" description="Basic and acidic residues" evidence="1">
    <location>
        <begin position="323"/>
        <end position="335"/>
    </location>
</feature>
<dbReference type="Gene3D" id="3.40.50.620">
    <property type="entry name" value="HUPs"/>
    <property type="match status" value="1"/>
</dbReference>
<evidence type="ECO:0000256" key="1">
    <source>
        <dbReference type="SAM" id="MobiDB-lite"/>
    </source>
</evidence>
<dbReference type="EMBL" id="CP013927">
    <property type="protein sequence ID" value="AMJ76610.1"/>
    <property type="molecule type" value="Genomic_DNA"/>
</dbReference>
<evidence type="ECO:0000313" key="3">
    <source>
        <dbReference type="EMBL" id="AMJ76610.1"/>
    </source>
</evidence>
<protein>
    <recommendedName>
        <fullName evidence="2">Phosphoadenosine phosphosulphate reductase domain-containing protein</fullName>
    </recommendedName>
</protein>
<keyword evidence="3" id="KW-0614">Plasmid</keyword>
<sequence>MYNADMFDFSGSNLNAESVSFREELIRHYAKEHNTIFFCNHSAGKDSQAMYHTIKRLVRPDQIVVVHANLGRVEHEEVIEHIEATVDGLPVNVVQNKVKDFIGMVLLRGMFPSPQYRQCTSDLKTGPLDVFIRRVMKERGAKVAFNCIGLRAEESRQRAMKNPLWINKRLTLKPNKKGVVARTVFDWMPIFSLKTDEVFDTIYNAGQTPHPAYGERGEKYSRLSCRFCIMGCKQDIAHGAQTYPDHYAQIIALENVTGHTMFCRKVKGETVPYSLAEKAGIAPDLNAVRMHEAALIAERETLIAQKAERDEEKALARQARAADSAKRANRKRDGLTADMFG</sequence>
<dbReference type="RefSeq" id="WP_061093651.1">
    <property type="nucleotide sequence ID" value="NZ_CP013927.1"/>
</dbReference>
<dbReference type="PANTHER" id="PTHR43196:SF2">
    <property type="entry name" value="PHOSPHOADENOSINE PHOSPHOSULFATE REDUCTASE"/>
    <property type="match status" value="1"/>
</dbReference>